<evidence type="ECO:0000313" key="5">
    <source>
        <dbReference type="Proteomes" id="UP000245683"/>
    </source>
</evidence>
<dbReference type="Pfam" id="PF13845">
    <property type="entry name" value="Septum_form"/>
    <property type="match status" value="1"/>
</dbReference>
<dbReference type="Proteomes" id="UP000245683">
    <property type="component" value="Unassembled WGS sequence"/>
</dbReference>
<feature type="chain" id="PRO_5043163714" description="Septum formation-related domain-containing protein" evidence="2">
    <location>
        <begin position="20"/>
        <end position="296"/>
    </location>
</feature>
<keyword evidence="5" id="KW-1185">Reference proteome</keyword>
<protein>
    <recommendedName>
        <fullName evidence="3">Septum formation-related domain-containing protein</fullName>
    </recommendedName>
</protein>
<organism evidence="4 5">
    <name type="scientific">Micromonospora globispora</name>
    <dbReference type="NCBI Taxonomy" id="1450148"/>
    <lineage>
        <taxon>Bacteria</taxon>
        <taxon>Bacillati</taxon>
        <taxon>Actinomycetota</taxon>
        <taxon>Actinomycetes</taxon>
        <taxon>Micromonosporales</taxon>
        <taxon>Micromonosporaceae</taxon>
        <taxon>Micromonospora</taxon>
    </lineage>
</organism>
<evidence type="ECO:0000313" key="4">
    <source>
        <dbReference type="EMBL" id="PWU48574.1"/>
    </source>
</evidence>
<dbReference type="AlphaFoldDB" id="A0A317K6Z7"/>
<dbReference type="RefSeq" id="WP_109944678.1">
    <property type="nucleotide sequence ID" value="NZ_QGGF01000462.1"/>
</dbReference>
<comment type="caution">
    <text evidence="4">The sequence shown here is derived from an EMBL/GenBank/DDBJ whole genome shotgun (WGS) entry which is preliminary data.</text>
</comment>
<proteinExistence type="predicted"/>
<dbReference type="InterPro" id="IPR026004">
    <property type="entry name" value="Septum_form"/>
</dbReference>
<evidence type="ECO:0000256" key="2">
    <source>
        <dbReference type="SAM" id="SignalP"/>
    </source>
</evidence>
<name>A0A317K6Z7_9ACTN</name>
<reference evidence="5" key="1">
    <citation type="submission" date="2018-05" db="EMBL/GenBank/DDBJ databases">
        <title>Micromonospora globispora sp. nov. and Micromonospora rugosa sp. nov., isolated from marine sediment.</title>
        <authorList>
            <person name="Carro L."/>
            <person name="Aysel V."/>
            <person name="Cetin D."/>
            <person name="Igual J.M."/>
            <person name="Klenk H.-P."/>
            <person name="Trujillo M.E."/>
            <person name="Sahin N."/>
        </authorList>
    </citation>
    <scope>NUCLEOTIDE SEQUENCE [LARGE SCALE GENOMIC DNA]</scope>
    <source>
        <strain evidence="5">S2904</strain>
    </source>
</reference>
<feature type="region of interest" description="Disordered" evidence="1">
    <location>
        <begin position="84"/>
        <end position="104"/>
    </location>
</feature>
<sequence>MRRWWTAIAVGAVAVLALAGCGAPGGADGNLTDDWPGFGPAKGFVPANGACHTTVQEVGYLTGYSPVDCTASHRAETLHVGTLTGTDADRSAPPRAGSNGMRTAHAECDRQVSKAVGADWRSGRLMLTVIFPSTTAWTGGARWFRCDVSEVASLDDNSVIPRSASLKNALAAGSPLTLGCFNPKLSKDDIEEMRPVACTAKHHAEFVGIYQAPDITYAEFQRTPLRAHKACRGLIAKYVKVPNNSDMQYRAGTIIYHPYEQEWKDGNRGVQCFLWLDDRTLTRSLKGAGTKGLPIQ</sequence>
<dbReference type="OrthoDB" id="3381205at2"/>
<evidence type="ECO:0000256" key="1">
    <source>
        <dbReference type="SAM" id="MobiDB-lite"/>
    </source>
</evidence>
<gene>
    <name evidence="4" type="ORF">DLJ46_11625</name>
</gene>
<dbReference type="EMBL" id="QGSV01000155">
    <property type="protein sequence ID" value="PWU48574.1"/>
    <property type="molecule type" value="Genomic_DNA"/>
</dbReference>
<evidence type="ECO:0000259" key="3">
    <source>
        <dbReference type="Pfam" id="PF13845"/>
    </source>
</evidence>
<feature type="domain" description="Septum formation-related" evidence="3">
    <location>
        <begin position="49"/>
        <end position="272"/>
    </location>
</feature>
<dbReference type="PROSITE" id="PS51257">
    <property type="entry name" value="PROKAR_LIPOPROTEIN"/>
    <property type="match status" value="1"/>
</dbReference>
<feature type="signal peptide" evidence="2">
    <location>
        <begin position="1"/>
        <end position="19"/>
    </location>
</feature>
<accession>A0A317K6Z7</accession>
<keyword evidence="2" id="KW-0732">Signal</keyword>